<proteinExistence type="predicted"/>
<sequence length="53" mass="5590">ACGWPAPGGCQRQIGSLLQRAAGGEALFQVFDHHQSPDAGSCLERDADRQAPL</sequence>
<evidence type="ECO:0000313" key="2">
    <source>
        <dbReference type="Proteomes" id="UP000601435"/>
    </source>
</evidence>
<feature type="non-terminal residue" evidence="1">
    <location>
        <position position="1"/>
    </location>
</feature>
<organism evidence="1 2">
    <name type="scientific">Symbiodinium necroappetens</name>
    <dbReference type="NCBI Taxonomy" id="1628268"/>
    <lineage>
        <taxon>Eukaryota</taxon>
        <taxon>Sar</taxon>
        <taxon>Alveolata</taxon>
        <taxon>Dinophyceae</taxon>
        <taxon>Suessiales</taxon>
        <taxon>Symbiodiniaceae</taxon>
        <taxon>Symbiodinium</taxon>
    </lineage>
</organism>
<feature type="non-terminal residue" evidence="1">
    <location>
        <position position="53"/>
    </location>
</feature>
<dbReference type="Proteomes" id="UP000601435">
    <property type="component" value="Unassembled WGS sequence"/>
</dbReference>
<name>A0A812NCD2_9DINO</name>
<comment type="caution">
    <text evidence="1">The sequence shown here is derived from an EMBL/GenBank/DDBJ whole genome shotgun (WGS) entry which is preliminary data.</text>
</comment>
<evidence type="ECO:0000313" key="1">
    <source>
        <dbReference type="EMBL" id="CAE7313663.1"/>
    </source>
</evidence>
<dbReference type="AlphaFoldDB" id="A0A812NCD2"/>
<protein>
    <submittedName>
        <fullName evidence="1">Uncharacterized protein</fullName>
    </submittedName>
</protein>
<dbReference type="EMBL" id="CAJNJA010013129">
    <property type="protein sequence ID" value="CAE7313663.1"/>
    <property type="molecule type" value="Genomic_DNA"/>
</dbReference>
<keyword evidence="2" id="KW-1185">Reference proteome</keyword>
<accession>A0A812NCD2</accession>
<reference evidence="1" key="1">
    <citation type="submission" date="2021-02" db="EMBL/GenBank/DDBJ databases">
        <authorList>
            <person name="Dougan E. K."/>
            <person name="Rhodes N."/>
            <person name="Thang M."/>
            <person name="Chan C."/>
        </authorList>
    </citation>
    <scope>NUCLEOTIDE SEQUENCE</scope>
</reference>
<gene>
    <name evidence="1" type="ORF">SNEC2469_LOCUS7811</name>
</gene>